<accession>A0A875RXL1</accession>
<proteinExistence type="predicted"/>
<sequence>MLKTVNPIDTAQHLLDTYSLDKINFHDYLFPHYDFNTINISGNPKAGSFVEYSIDDHTIPGSKPHIGIVLNDQHYYLTSSQVFHILTPQTTIEKITPNLINFKIVNFVSPEFIPSLEGSSSEQLAKLSYILNVFTNFSFGMANELIRRDLPRKAYFQLAQTQKQGSATLSDLVSLFADSKAVKEILDFRSNPLAAPALLHITHSFVVNDPIHFRFLAPQTSLMDDIHSYLHPLSYQTTQNFLNPINLACSLLSIYQTDSRILLNKYGAVLGANERYRCFVLLSEDLTFQSLIQFIKYAIEYPHIKILAKLDTLYLPLESAIGSKSLYEFLVNLGVYNKTTNPVFSSEIYGQIKQSKLSGMVGQSLGELKPFCGLRQLILHDKDENRDLEIPSVVESIPAETVDVSPIYQITKGLAFSLRKISITQYRFNFFLPIPRQKLTKWMIANPISFSKLFAESLVQIPDQLPTYVTFKNRESQPRTCFRISFVFDYLESDSLSNPDVEVALDQFKHTQTLEEYLFDSRLSNTDNSKSGQKVFSKMLAVDKLRNLLKQKEQARLQEGLLMPEKDDPVSADSRAMFIDDTKALLDEYLSLYCQKQGISVIHRVMEVDRTESTDSRKSRRFKIFKWYANSYETFRQSGKMDMTNFIGSLKYVKPMKLQVGSKPVAGFKPLGLKSYASFNDWDYVESYVNNLQLLNHLSGKTLLSLKELIPKIGSNSNAFLQLKRRLKRYQTLKQLEDSEHTITALRCIVVDPPTAVIINDKAIYRNAKAYCMEFDLMVDVEVGEQELSYDIMVGDRLICSEILELDPVAGKIVIK</sequence>
<organism evidence="1 2">
    <name type="scientific">Eeniella nana</name>
    <name type="common">Yeast</name>
    <name type="synonym">Brettanomyces nanus</name>
    <dbReference type="NCBI Taxonomy" id="13502"/>
    <lineage>
        <taxon>Eukaryota</taxon>
        <taxon>Fungi</taxon>
        <taxon>Dikarya</taxon>
        <taxon>Ascomycota</taxon>
        <taxon>Saccharomycotina</taxon>
        <taxon>Pichiomycetes</taxon>
        <taxon>Pichiales</taxon>
        <taxon>Pichiaceae</taxon>
        <taxon>Brettanomyces</taxon>
    </lineage>
</organism>
<dbReference type="GeneID" id="62194936"/>
<dbReference type="RefSeq" id="XP_038777776.1">
    <property type="nucleotide sequence ID" value="XM_038921848.1"/>
</dbReference>
<dbReference type="KEGG" id="bnn:FOA43_001535"/>
<evidence type="ECO:0000313" key="1">
    <source>
        <dbReference type="EMBL" id="QPG74211.1"/>
    </source>
</evidence>
<keyword evidence="2" id="KW-1185">Reference proteome</keyword>
<dbReference type="EMBL" id="CP064812">
    <property type="protein sequence ID" value="QPG74211.1"/>
    <property type="molecule type" value="Genomic_DNA"/>
</dbReference>
<protein>
    <submittedName>
        <fullName evidence="1">Uncharacterized protein</fullName>
    </submittedName>
</protein>
<dbReference type="OrthoDB" id="1865897at2759"/>
<dbReference type="AlphaFoldDB" id="A0A875RXL1"/>
<reference evidence="1" key="1">
    <citation type="submission" date="2020-10" db="EMBL/GenBank/DDBJ databases">
        <authorList>
            <person name="Roach M.J.R."/>
        </authorList>
    </citation>
    <scope>NUCLEOTIDE SEQUENCE</scope>
    <source>
        <strain evidence="1">CBS 1945</strain>
    </source>
</reference>
<name>A0A875RXL1_EENNA</name>
<dbReference type="Proteomes" id="UP000662931">
    <property type="component" value="Chromosome 1"/>
</dbReference>
<evidence type="ECO:0000313" key="2">
    <source>
        <dbReference type="Proteomes" id="UP000662931"/>
    </source>
</evidence>
<gene>
    <name evidence="1" type="ORF">FOA43_001535</name>
</gene>